<sequence length="126" mass="13525">MMKKVLSTLALSATLVGCSQSAQPTNDVIVGGEKDQYGCLPSTGASYSFLKKECVQVFNVADISLENPSNKGSAVYVILSTDKSQAEVFATDLPDNTILQAVKGGYASQDGKVRLIKQKKGWKIYK</sequence>
<evidence type="ECO:0000313" key="3">
    <source>
        <dbReference type="Proteomes" id="UP000190867"/>
    </source>
</evidence>
<keyword evidence="3" id="KW-1185">Reference proteome</keyword>
<proteinExistence type="predicted"/>
<dbReference type="RefSeq" id="WP_078236330.1">
    <property type="nucleotide sequence ID" value="NZ_MUYA01000004.1"/>
</dbReference>
<keyword evidence="1" id="KW-0732">Signal</keyword>
<organism evidence="2 3">
    <name type="scientific">Haemophilus paracuniculus</name>
    <dbReference type="NCBI Taxonomy" id="734"/>
    <lineage>
        <taxon>Bacteria</taxon>
        <taxon>Pseudomonadati</taxon>
        <taxon>Pseudomonadota</taxon>
        <taxon>Gammaproteobacteria</taxon>
        <taxon>Pasteurellales</taxon>
        <taxon>Pasteurellaceae</taxon>
        <taxon>Haemophilus</taxon>
    </lineage>
</organism>
<dbReference type="PROSITE" id="PS51257">
    <property type="entry name" value="PROKAR_LIPOPROTEIN"/>
    <property type="match status" value="1"/>
</dbReference>
<name>A0A1T0ATE7_9PAST</name>
<comment type="caution">
    <text evidence="2">The sequence shown here is derived from an EMBL/GenBank/DDBJ whole genome shotgun (WGS) entry which is preliminary data.</text>
</comment>
<feature type="chain" id="PRO_5012029405" description="Lipoprotein" evidence="1">
    <location>
        <begin position="22"/>
        <end position="126"/>
    </location>
</feature>
<dbReference type="AlphaFoldDB" id="A0A1T0ATE7"/>
<dbReference type="STRING" id="734.B0187_02720"/>
<gene>
    <name evidence="2" type="ORF">B0187_02720</name>
</gene>
<accession>A0A1T0ATE7</accession>
<dbReference type="OrthoDB" id="8913515at2"/>
<evidence type="ECO:0000256" key="1">
    <source>
        <dbReference type="SAM" id="SignalP"/>
    </source>
</evidence>
<dbReference type="Proteomes" id="UP000190867">
    <property type="component" value="Unassembled WGS sequence"/>
</dbReference>
<reference evidence="2 3" key="1">
    <citation type="submission" date="2017-02" db="EMBL/GenBank/DDBJ databases">
        <title>Draft genome sequence of Haemophilus paracuniculus CCUG 43573 type strain.</title>
        <authorList>
            <person name="Engstrom-Jakobsson H."/>
            <person name="Salva-Serra F."/>
            <person name="Thorell K."/>
            <person name="Gonzales-Siles L."/>
            <person name="Karlsson R."/>
            <person name="Boulund F."/>
            <person name="Engstrand L."/>
            <person name="Kristiansson E."/>
            <person name="Moore E."/>
        </authorList>
    </citation>
    <scope>NUCLEOTIDE SEQUENCE [LARGE SCALE GENOMIC DNA]</scope>
    <source>
        <strain evidence="2 3">CCUG 43573</strain>
    </source>
</reference>
<evidence type="ECO:0008006" key="4">
    <source>
        <dbReference type="Google" id="ProtNLM"/>
    </source>
</evidence>
<protein>
    <recommendedName>
        <fullName evidence="4">Lipoprotein</fullName>
    </recommendedName>
</protein>
<evidence type="ECO:0000313" key="2">
    <source>
        <dbReference type="EMBL" id="OOR99738.1"/>
    </source>
</evidence>
<dbReference type="EMBL" id="MUYA01000004">
    <property type="protein sequence ID" value="OOR99738.1"/>
    <property type="molecule type" value="Genomic_DNA"/>
</dbReference>
<feature type="signal peptide" evidence="1">
    <location>
        <begin position="1"/>
        <end position="21"/>
    </location>
</feature>